<protein>
    <recommendedName>
        <fullName evidence="5">Energy transducer TonB</fullName>
    </recommendedName>
</protein>
<feature type="coiled-coil region" evidence="1">
    <location>
        <begin position="113"/>
        <end position="143"/>
    </location>
</feature>
<evidence type="ECO:0000313" key="4">
    <source>
        <dbReference type="Proteomes" id="UP001595841"/>
    </source>
</evidence>
<keyword evidence="2" id="KW-1133">Transmembrane helix</keyword>
<dbReference type="RefSeq" id="WP_379764986.1">
    <property type="nucleotide sequence ID" value="NZ_JBHSCL010000007.1"/>
</dbReference>
<feature type="transmembrane region" description="Helical" evidence="2">
    <location>
        <begin position="12"/>
        <end position="31"/>
    </location>
</feature>
<comment type="caution">
    <text evidence="3">The sequence shown here is derived from an EMBL/GenBank/DDBJ whole genome shotgun (WGS) entry which is preliminary data.</text>
</comment>
<evidence type="ECO:0000256" key="1">
    <source>
        <dbReference type="SAM" id="Coils"/>
    </source>
</evidence>
<evidence type="ECO:0000256" key="2">
    <source>
        <dbReference type="SAM" id="Phobius"/>
    </source>
</evidence>
<dbReference type="SUPFAM" id="SSF74653">
    <property type="entry name" value="TolA/TonB C-terminal domain"/>
    <property type="match status" value="1"/>
</dbReference>
<gene>
    <name evidence="3" type="ORF">ACFOWS_12430</name>
</gene>
<keyword evidence="2" id="KW-0472">Membrane</keyword>
<name>A0ABV8PQK1_9FLAO</name>
<keyword evidence="2" id="KW-0812">Transmembrane</keyword>
<organism evidence="3 4">
    <name type="scientific">Flagellimonas marina</name>
    <dbReference type="NCBI Taxonomy" id="1775168"/>
    <lineage>
        <taxon>Bacteria</taxon>
        <taxon>Pseudomonadati</taxon>
        <taxon>Bacteroidota</taxon>
        <taxon>Flavobacteriia</taxon>
        <taxon>Flavobacteriales</taxon>
        <taxon>Flavobacteriaceae</taxon>
        <taxon>Flagellimonas</taxon>
    </lineage>
</organism>
<sequence>MNFNLNRSQLSLLITFLSMSIVILLLFNIHLGGMQEEEYVIEMSLADEDIEKLLEQEEERLEEMKAANDPIKSHMAFNETAKPSVGNPEPLKTLEELLEERALNSETGEYADNSGFEEQLKKLAAQRDEKKQKLGERDAQKEEFTNYLKDRRTSISFSLVERNAYHLPPPIYTCIEGGKVVINISVDNNGYVTEATFNDKSSGTSNGCLVDNAITYALKARFSPDSKAAQIGTITYLFQGK</sequence>
<dbReference type="EMBL" id="JBHSCL010000007">
    <property type="protein sequence ID" value="MFC4220950.1"/>
    <property type="molecule type" value="Genomic_DNA"/>
</dbReference>
<accession>A0ABV8PQK1</accession>
<evidence type="ECO:0008006" key="5">
    <source>
        <dbReference type="Google" id="ProtNLM"/>
    </source>
</evidence>
<keyword evidence="1" id="KW-0175">Coiled coil</keyword>
<keyword evidence="4" id="KW-1185">Reference proteome</keyword>
<dbReference type="Proteomes" id="UP001595841">
    <property type="component" value="Unassembled WGS sequence"/>
</dbReference>
<reference evidence="4" key="1">
    <citation type="journal article" date="2019" name="Int. J. Syst. Evol. Microbiol.">
        <title>The Global Catalogue of Microorganisms (GCM) 10K type strain sequencing project: providing services to taxonomists for standard genome sequencing and annotation.</title>
        <authorList>
            <consortium name="The Broad Institute Genomics Platform"/>
            <consortium name="The Broad Institute Genome Sequencing Center for Infectious Disease"/>
            <person name="Wu L."/>
            <person name="Ma J."/>
        </authorList>
    </citation>
    <scope>NUCLEOTIDE SEQUENCE [LARGE SCALE GENOMIC DNA]</scope>
    <source>
        <strain evidence="4">CGMCC 1.15774</strain>
    </source>
</reference>
<proteinExistence type="predicted"/>
<evidence type="ECO:0000313" key="3">
    <source>
        <dbReference type="EMBL" id="MFC4220950.1"/>
    </source>
</evidence>